<keyword evidence="2" id="KW-1003">Cell membrane</keyword>
<feature type="transmembrane region" description="Helical" evidence="8">
    <location>
        <begin position="372"/>
        <end position="397"/>
    </location>
</feature>
<reference evidence="11 12" key="1">
    <citation type="submission" date="2018-03" db="EMBL/GenBank/DDBJ databases">
        <title>Bacteriophage NCPPB3778 and a type I-E CRISPR drive the evolution of the US Biological Select Agent, Rathayibacter toxicus.</title>
        <authorList>
            <person name="Davis E.W.II."/>
            <person name="Tabima J.F."/>
            <person name="Weisberg A.J."/>
            <person name="Dantas Lopes L."/>
            <person name="Wiseman M.S."/>
            <person name="Wiseman M.S."/>
            <person name="Pupko T."/>
            <person name="Belcher M.S."/>
            <person name="Sechler A.J."/>
            <person name="Tancos M.A."/>
            <person name="Schroeder B.K."/>
            <person name="Murray T.D."/>
            <person name="Luster D.G."/>
            <person name="Schneider W.L."/>
            <person name="Rogers E."/>
            <person name="Andreote F.D."/>
            <person name="Grunwald N.J."/>
            <person name="Putnam M.L."/>
            <person name="Chang J.H."/>
        </authorList>
    </citation>
    <scope>NUCLEOTIDE SEQUENCE [LARGE SCALE GENOMIC DNA]</scope>
    <source>
        <strain evidence="11 12">DSM 15933</strain>
    </source>
</reference>
<dbReference type="InterPro" id="IPR025857">
    <property type="entry name" value="MacB_PCD"/>
</dbReference>
<keyword evidence="3 8" id="KW-0812">Transmembrane</keyword>
<gene>
    <name evidence="11" type="ORF">C1I63_00425</name>
</gene>
<evidence type="ECO:0000256" key="5">
    <source>
        <dbReference type="ARBA" id="ARBA00023136"/>
    </source>
</evidence>
<dbReference type="InterPro" id="IPR003838">
    <property type="entry name" value="ABC3_permease_C"/>
</dbReference>
<evidence type="ECO:0000256" key="7">
    <source>
        <dbReference type="SAM" id="MobiDB-lite"/>
    </source>
</evidence>
<evidence type="ECO:0000256" key="1">
    <source>
        <dbReference type="ARBA" id="ARBA00004651"/>
    </source>
</evidence>
<feature type="domain" description="ABC3 transporter permease C-terminal" evidence="9">
    <location>
        <begin position="323"/>
        <end position="465"/>
    </location>
</feature>
<feature type="domain" description="MacB-like periplasmic core" evidence="10">
    <location>
        <begin position="17"/>
        <end position="288"/>
    </location>
</feature>
<evidence type="ECO:0000256" key="4">
    <source>
        <dbReference type="ARBA" id="ARBA00022989"/>
    </source>
</evidence>
<organism evidence="11 12">
    <name type="scientific">Rathayibacter caricis DSM 15933</name>
    <dbReference type="NCBI Taxonomy" id="1328867"/>
    <lineage>
        <taxon>Bacteria</taxon>
        <taxon>Bacillati</taxon>
        <taxon>Actinomycetota</taxon>
        <taxon>Actinomycetes</taxon>
        <taxon>Micrococcales</taxon>
        <taxon>Microbacteriaceae</taxon>
        <taxon>Rathayibacter</taxon>
    </lineage>
</organism>
<keyword evidence="5 8" id="KW-0472">Membrane</keyword>
<dbReference type="EMBL" id="PZPL01000001">
    <property type="protein sequence ID" value="PTL71470.1"/>
    <property type="molecule type" value="Genomic_DNA"/>
</dbReference>
<keyword evidence="4 8" id="KW-1133">Transmembrane helix</keyword>
<evidence type="ECO:0000256" key="3">
    <source>
        <dbReference type="ARBA" id="ARBA00022692"/>
    </source>
</evidence>
<evidence type="ECO:0000256" key="8">
    <source>
        <dbReference type="SAM" id="Phobius"/>
    </source>
</evidence>
<proteinExistence type="inferred from homology"/>
<accession>A0A2T4UPL6</accession>
<evidence type="ECO:0000256" key="2">
    <source>
        <dbReference type="ARBA" id="ARBA00022475"/>
    </source>
</evidence>
<dbReference type="InterPro" id="IPR050250">
    <property type="entry name" value="Macrolide_Exporter_MacB"/>
</dbReference>
<dbReference type="GO" id="GO:0022857">
    <property type="term" value="F:transmembrane transporter activity"/>
    <property type="evidence" value="ECO:0007669"/>
    <property type="project" value="TreeGrafter"/>
</dbReference>
<keyword evidence="12" id="KW-1185">Reference proteome</keyword>
<dbReference type="PANTHER" id="PTHR30572">
    <property type="entry name" value="MEMBRANE COMPONENT OF TRANSPORTER-RELATED"/>
    <property type="match status" value="1"/>
</dbReference>
<feature type="region of interest" description="Disordered" evidence="7">
    <location>
        <begin position="67"/>
        <end position="97"/>
    </location>
</feature>
<dbReference type="PANTHER" id="PTHR30572:SF4">
    <property type="entry name" value="ABC TRANSPORTER PERMEASE YTRF"/>
    <property type="match status" value="1"/>
</dbReference>
<comment type="subcellular location">
    <subcellularLocation>
        <location evidence="1">Cell membrane</location>
        <topology evidence="1">Multi-pass membrane protein</topology>
    </subcellularLocation>
</comment>
<name>A0A2T4UPL6_9MICO</name>
<dbReference type="GO" id="GO:0005886">
    <property type="term" value="C:plasma membrane"/>
    <property type="evidence" value="ECO:0007669"/>
    <property type="project" value="UniProtKB-SubCell"/>
</dbReference>
<feature type="region of interest" description="Disordered" evidence="7">
    <location>
        <begin position="139"/>
        <end position="160"/>
    </location>
</feature>
<feature type="transmembrane region" description="Helical" evidence="8">
    <location>
        <begin position="319"/>
        <end position="340"/>
    </location>
</feature>
<dbReference type="RefSeq" id="WP_107573346.1">
    <property type="nucleotide sequence ID" value="NZ_PZPL01000001.1"/>
</dbReference>
<dbReference type="Pfam" id="PF12704">
    <property type="entry name" value="MacB_PCD"/>
    <property type="match status" value="1"/>
</dbReference>
<comment type="caution">
    <text evidence="11">The sequence shown here is derived from an EMBL/GenBank/DDBJ whole genome shotgun (WGS) entry which is preliminary data.</text>
</comment>
<evidence type="ECO:0000256" key="6">
    <source>
        <dbReference type="ARBA" id="ARBA00038076"/>
    </source>
</evidence>
<feature type="transmembrane region" description="Helical" evidence="8">
    <location>
        <begin position="435"/>
        <end position="457"/>
    </location>
</feature>
<sequence length="475" mass="46489">MFTTYLRRELTNRRRQTVVVAAGLALAIALVILVTSFAAGVRNAQASVLGSVYGVGTDITVTQAAAAPTEGGAGGQRFDFGGDDGTTDGGTTSVSQSRLEVDRGTTAFDASAVGTALGVDGVQTAIGVLSLTSTTFSGEMPDRSQAAAPGAAPSPEAPAGGSSFGVDSFSVLGLDPAGSAIGPLADVVLTDGRTFTAADAGQDVVVLDSSYATTAALSVGSTLEIGGTAFTVIGVVTTDSPDASTASDTYIPLDVAQTLSGETGMISSVYVQAASSEDIAGIQADLETALPDSTVATQADLASSVSGSLSTAGDLVADLGTWLSLLVLAAAFLIATLFTISGVTRRTREFGTLKAIGWSNGRVVRQVAGESVVQGLIGGAAGIAIGLLGIAIVNAVAPTLSGTSASTSAGGPGGGFGPGAPVAATATEVALSLPVTIPVILLAVGLAVLGGLLAGTIGGWRAARLRPAAALRSVG</sequence>
<evidence type="ECO:0000313" key="12">
    <source>
        <dbReference type="Proteomes" id="UP000241085"/>
    </source>
</evidence>
<dbReference type="Proteomes" id="UP000241085">
    <property type="component" value="Unassembled WGS sequence"/>
</dbReference>
<evidence type="ECO:0000259" key="9">
    <source>
        <dbReference type="Pfam" id="PF02687"/>
    </source>
</evidence>
<feature type="compositionally biased region" description="Low complexity" evidence="7">
    <location>
        <begin position="144"/>
        <end position="160"/>
    </location>
</feature>
<comment type="similarity">
    <text evidence="6">Belongs to the ABC-4 integral membrane protein family.</text>
</comment>
<protein>
    <submittedName>
        <fullName evidence="11">Uncharacterized protein</fullName>
    </submittedName>
</protein>
<evidence type="ECO:0000313" key="11">
    <source>
        <dbReference type="EMBL" id="PTL71470.1"/>
    </source>
</evidence>
<dbReference type="AlphaFoldDB" id="A0A2T4UPL6"/>
<dbReference type="Pfam" id="PF02687">
    <property type="entry name" value="FtsX"/>
    <property type="match status" value="1"/>
</dbReference>
<evidence type="ECO:0000259" key="10">
    <source>
        <dbReference type="Pfam" id="PF12704"/>
    </source>
</evidence>